<feature type="compositionally biased region" description="Polar residues" evidence="2">
    <location>
        <begin position="233"/>
        <end position="253"/>
    </location>
</feature>
<feature type="compositionally biased region" description="Low complexity" evidence="2">
    <location>
        <begin position="201"/>
        <end position="213"/>
    </location>
</feature>
<accession>A0A9W6ZTE8</accession>
<evidence type="ECO:0000256" key="1">
    <source>
        <dbReference type="ARBA" id="ARBA00008315"/>
    </source>
</evidence>
<dbReference type="InterPro" id="IPR029488">
    <property type="entry name" value="Hmw/CFAP97"/>
</dbReference>
<dbReference type="AlphaFoldDB" id="A0A9W6ZTE8"/>
<dbReference type="InterPro" id="IPR038791">
    <property type="entry name" value="Cfap97/Hemingway"/>
</dbReference>
<feature type="region of interest" description="Disordered" evidence="2">
    <location>
        <begin position="554"/>
        <end position="586"/>
    </location>
</feature>
<sequence length="586" mass="64950">MYRARIGYEAEPKPYLRNIHKAQAHAIHIRKIREIKSRRVGSGTTDNTLPRSSKMKHLQLRQKQKAQKQQRNDDIAKENRMLLKKMTQIITTVPKAQGSGPSEADAKRGKSLNAIGRSVELDRISKENQKILKRMMSVKSEHNISKLKKDSVRHEKLLKRLRMVHYEPSPTAMSEVSRRGREEIVGEMESRVSGRDEGEDLSSVVSEALSSSVKTPVSGVNAKKTKKKKKRSQSPSGVPMSISTTPTNSQLKAQKNRVKRDSAKEDLSLLASAALADEANDAEFGAEEDEFDEDGTSSPDKKVKSPMKRQMSEIDRSKGEFNVIRADKKITIFKESTGVGRQLMATIEVMKKREGRLRVHITWQEGKEEDAKVYDCFCDLKFSEAIVLVDAPSNLVPAIHANVVELSRYLKDYANVVEVGDGEAHVVKLCSQEVCSRSLPDAPRRVSPGDGPSTSEITTSVELRLKKIVPVVDAPDTGLERGVELDIHITNSRRPGVLDITSSPTKRDTPLTSRLPPGSLRTSVGIPTLISLDQEHTDSYVKGLIESLNVKLDNGNSGTNEVEVGPRLHVKGGRPTTRAASRGKSR</sequence>
<dbReference type="PANTHER" id="PTHR23035">
    <property type="entry name" value="CILIA- AND FLAGELLA-ASSOCIATED PROTEIN 97-RELATED"/>
    <property type="match status" value="1"/>
</dbReference>
<dbReference type="PANTHER" id="PTHR23035:SF2">
    <property type="entry name" value="KIAA1430 HOMOLOGUE"/>
    <property type="match status" value="1"/>
</dbReference>
<evidence type="ECO:0000313" key="3">
    <source>
        <dbReference type="EMBL" id="GMH57746.1"/>
    </source>
</evidence>
<feature type="region of interest" description="Disordered" evidence="2">
    <location>
        <begin position="496"/>
        <end position="519"/>
    </location>
</feature>
<feature type="region of interest" description="Disordered" evidence="2">
    <location>
        <begin position="35"/>
        <end position="57"/>
    </location>
</feature>
<feature type="compositionally biased region" description="Polar residues" evidence="2">
    <location>
        <begin position="42"/>
        <end position="51"/>
    </location>
</feature>
<feature type="region of interest" description="Disordered" evidence="2">
    <location>
        <begin position="284"/>
        <end position="312"/>
    </location>
</feature>
<comment type="similarity">
    <text evidence="1">Belongs to the CFAP97 family.</text>
</comment>
<evidence type="ECO:0000313" key="4">
    <source>
        <dbReference type="Proteomes" id="UP001165082"/>
    </source>
</evidence>
<dbReference type="Pfam" id="PF13879">
    <property type="entry name" value="Hmw_CFAP97"/>
    <property type="match status" value="1"/>
</dbReference>
<keyword evidence="4" id="KW-1185">Reference proteome</keyword>
<feature type="compositionally biased region" description="Acidic residues" evidence="2">
    <location>
        <begin position="284"/>
        <end position="295"/>
    </location>
</feature>
<feature type="region of interest" description="Disordered" evidence="2">
    <location>
        <begin position="187"/>
        <end position="263"/>
    </location>
</feature>
<dbReference type="OrthoDB" id="193795at2759"/>
<gene>
    <name evidence="3" type="ORF">TrRE_jg4605</name>
</gene>
<protein>
    <submittedName>
        <fullName evidence="3">Uncharacterized protein</fullName>
    </submittedName>
</protein>
<feature type="compositionally biased region" description="Basic residues" evidence="2">
    <location>
        <begin position="223"/>
        <end position="232"/>
    </location>
</feature>
<dbReference type="EMBL" id="BRXZ01000931">
    <property type="protein sequence ID" value="GMH57746.1"/>
    <property type="molecule type" value="Genomic_DNA"/>
</dbReference>
<evidence type="ECO:0000256" key="2">
    <source>
        <dbReference type="SAM" id="MobiDB-lite"/>
    </source>
</evidence>
<organism evidence="3 4">
    <name type="scientific">Triparma retinervis</name>
    <dbReference type="NCBI Taxonomy" id="2557542"/>
    <lineage>
        <taxon>Eukaryota</taxon>
        <taxon>Sar</taxon>
        <taxon>Stramenopiles</taxon>
        <taxon>Ochrophyta</taxon>
        <taxon>Bolidophyceae</taxon>
        <taxon>Parmales</taxon>
        <taxon>Triparmaceae</taxon>
        <taxon>Triparma</taxon>
    </lineage>
</organism>
<comment type="caution">
    <text evidence="3">The sequence shown here is derived from an EMBL/GenBank/DDBJ whole genome shotgun (WGS) entry which is preliminary data.</text>
</comment>
<reference evidence="3" key="1">
    <citation type="submission" date="2022-07" db="EMBL/GenBank/DDBJ databases">
        <title>Genome analysis of Parmales, a sister group of diatoms, reveals the evolutionary specialization of diatoms from phago-mixotrophs to photoautotrophs.</title>
        <authorList>
            <person name="Ban H."/>
            <person name="Sato S."/>
            <person name="Yoshikawa S."/>
            <person name="Kazumasa Y."/>
            <person name="Nakamura Y."/>
            <person name="Ichinomiya M."/>
            <person name="Saitoh K."/>
            <person name="Sato N."/>
            <person name="Blanc-Mathieu R."/>
            <person name="Endo H."/>
            <person name="Kuwata A."/>
            <person name="Ogata H."/>
        </authorList>
    </citation>
    <scope>NUCLEOTIDE SEQUENCE</scope>
</reference>
<dbReference type="Proteomes" id="UP001165082">
    <property type="component" value="Unassembled WGS sequence"/>
</dbReference>
<proteinExistence type="inferred from homology"/>
<name>A0A9W6ZTE8_9STRA</name>
<feature type="compositionally biased region" description="Basic and acidic residues" evidence="2">
    <location>
        <begin position="187"/>
        <end position="196"/>
    </location>
</feature>